<keyword evidence="2" id="KW-1185">Reference proteome</keyword>
<proteinExistence type="predicted"/>
<dbReference type="EMBL" id="FCNW02000058">
    <property type="protein sequence ID" value="SAL63684.1"/>
    <property type="molecule type" value="Genomic_DNA"/>
</dbReference>
<organism evidence="1 2">
    <name type="scientific">Caballeronia humi</name>
    <dbReference type="NCBI Taxonomy" id="326474"/>
    <lineage>
        <taxon>Bacteria</taxon>
        <taxon>Pseudomonadati</taxon>
        <taxon>Pseudomonadota</taxon>
        <taxon>Betaproteobacteria</taxon>
        <taxon>Burkholderiales</taxon>
        <taxon>Burkholderiaceae</taxon>
        <taxon>Caballeronia</taxon>
    </lineage>
</organism>
<dbReference type="Proteomes" id="UP000054977">
    <property type="component" value="Unassembled WGS sequence"/>
</dbReference>
<dbReference type="AlphaFoldDB" id="A0A158J462"/>
<reference evidence="1" key="1">
    <citation type="submission" date="2016-01" db="EMBL/GenBank/DDBJ databases">
        <authorList>
            <person name="Peeters C."/>
        </authorList>
    </citation>
    <scope>NUCLEOTIDE SEQUENCE [LARGE SCALE GENOMIC DNA]</scope>
    <source>
        <strain evidence="1">LMG 22934</strain>
    </source>
</reference>
<name>A0A158J462_9BURK</name>
<comment type="caution">
    <text evidence="1">The sequence shown here is derived from an EMBL/GenBank/DDBJ whole genome shotgun (WGS) entry which is preliminary data.</text>
</comment>
<evidence type="ECO:0000313" key="1">
    <source>
        <dbReference type="EMBL" id="SAL63684.1"/>
    </source>
</evidence>
<accession>A0A158J462</accession>
<dbReference type="STRING" id="326474.AWB65_05924"/>
<protein>
    <submittedName>
        <fullName evidence="1">Tartrate dehydrogenase</fullName>
    </submittedName>
</protein>
<gene>
    <name evidence="1" type="ORF">AWB65_05924</name>
</gene>
<sequence>MQAVEAVTADTSLHTRDLGGTATTAQVTAAVCALLEKAEASAAKAVA</sequence>
<evidence type="ECO:0000313" key="2">
    <source>
        <dbReference type="Proteomes" id="UP000054977"/>
    </source>
</evidence>